<dbReference type="EMBL" id="CP136864">
    <property type="protein sequence ID" value="WOJ92979.1"/>
    <property type="molecule type" value="Genomic_DNA"/>
</dbReference>
<feature type="transmembrane region" description="Helical" evidence="1">
    <location>
        <begin position="62"/>
        <end position="84"/>
    </location>
</feature>
<feature type="transmembrane region" description="Helical" evidence="1">
    <location>
        <begin position="108"/>
        <end position="130"/>
    </location>
</feature>
<feature type="transmembrane region" description="Helical" evidence="1">
    <location>
        <begin position="320"/>
        <end position="338"/>
    </location>
</feature>
<gene>
    <name evidence="2" type="ORF">R0135_14480</name>
</gene>
<dbReference type="RefSeq" id="WP_407347638.1">
    <property type="nucleotide sequence ID" value="NZ_CP136864.1"/>
</dbReference>
<evidence type="ECO:0000313" key="3">
    <source>
        <dbReference type="Proteomes" id="UP001626537"/>
    </source>
</evidence>
<accession>A0ABZ0I0C6</accession>
<proteinExistence type="predicted"/>
<keyword evidence="3" id="KW-1185">Reference proteome</keyword>
<dbReference type="Proteomes" id="UP001626537">
    <property type="component" value="Chromosome"/>
</dbReference>
<evidence type="ECO:0000256" key="1">
    <source>
        <dbReference type="SAM" id="Phobius"/>
    </source>
</evidence>
<keyword evidence="1" id="KW-0812">Transmembrane</keyword>
<evidence type="ECO:0008006" key="4">
    <source>
        <dbReference type="Google" id="ProtNLM"/>
    </source>
</evidence>
<name>A0ABZ0I0C6_9GAMM</name>
<feature type="transmembrane region" description="Helical" evidence="1">
    <location>
        <begin position="225"/>
        <end position="244"/>
    </location>
</feature>
<sequence>MDVLLMAFALLLLMIPGTLLAFLIVPEAAASRRTLITGYGILLGLVGVPVIMRFLNALGMPLSFAICAAAVAMVAGALLATAIYRGGSLVDGAHTVSVSAKISTVDKVFMGVLFALIALRIGGLAVDVIWRPVFGWDATMHWATKTRVWFEYLELRPFIENADWLNDPNTSLFTDHHPGYPITIPLLQLWMTTAIGQWDESLMNLPWLLCVVGLGLAFYGQAREAGAGAMLSLVFTYFLLSMPLLNAHVALAGYADLFLGACYCLAMMAFHNWSMRRAHSQAVLATLFAVSCVLIKNEGVFWLLTFVPALLMVFFPGKKALLLLLGLALIAFALLAVFPRDLVFAGHSLQELNLFYRPGAFKAVFDSLFLHDNWHLFSYLLVSLIVLALLFRRSALMVYSGVGVALAAATCLFLFLFVFTAYSGGALRFTAVGRISLQLVPAFMFFCLLLAKDLLGPPESKNVSLKNIPEFSSVA</sequence>
<feature type="transmembrane region" description="Helical" evidence="1">
    <location>
        <begin position="398"/>
        <end position="419"/>
    </location>
</feature>
<organism evidence="2 3">
    <name type="scientific">Congregibacter variabilis</name>
    <dbReference type="NCBI Taxonomy" id="3081200"/>
    <lineage>
        <taxon>Bacteria</taxon>
        <taxon>Pseudomonadati</taxon>
        <taxon>Pseudomonadota</taxon>
        <taxon>Gammaproteobacteria</taxon>
        <taxon>Cellvibrionales</taxon>
        <taxon>Halieaceae</taxon>
        <taxon>Congregibacter</taxon>
    </lineage>
</organism>
<protein>
    <recommendedName>
        <fullName evidence="4">Glycosyltransferase RgtA/B/C/D-like domain-containing protein</fullName>
    </recommendedName>
</protein>
<keyword evidence="1" id="KW-1133">Transmembrane helix</keyword>
<feature type="transmembrane region" description="Helical" evidence="1">
    <location>
        <begin position="251"/>
        <end position="270"/>
    </location>
</feature>
<feature type="transmembrane region" description="Helical" evidence="1">
    <location>
        <begin position="374"/>
        <end position="391"/>
    </location>
</feature>
<evidence type="ECO:0000313" key="2">
    <source>
        <dbReference type="EMBL" id="WOJ92979.1"/>
    </source>
</evidence>
<feature type="transmembrane region" description="Helical" evidence="1">
    <location>
        <begin position="37"/>
        <end position="55"/>
    </location>
</feature>
<feature type="transmembrane region" description="Helical" evidence="1">
    <location>
        <begin position="431"/>
        <end position="451"/>
    </location>
</feature>
<feature type="transmembrane region" description="Helical" evidence="1">
    <location>
        <begin position="282"/>
        <end position="313"/>
    </location>
</feature>
<feature type="transmembrane region" description="Helical" evidence="1">
    <location>
        <begin position="201"/>
        <end position="219"/>
    </location>
</feature>
<keyword evidence="1" id="KW-0472">Membrane</keyword>
<reference evidence="2 3" key="1">
    <citation type="submission" date="2023-10" db="EMBL/GenBank/DDBJ databases">
        <title>Two novel species belonging to the OM43/NOR5 clade.</title>
        <authorList>
            <person name="Park M."/>
        </authorList>
    </citation>
    <scope>NUCLEOTIDE SEQUENCE [LARGE SCALE GENOMIC DNA]</scope>
    <source>
        <strain evidence="2 3">IMCC43200</strain>
    </source>
</reference>